<dbReference type="PANTHER" id="PTHR39418">
    <property type="entry name" value="DEHYDROGENASE-RELATED"/>
    <property type="match status" value="1"/>
</dbReference>
<dbReference type="InterPro" id="IPR003814">
    <property type="entry name" value="FmdEsu_dom"/>
</dbReference>
<accession>D6Z3Z5</accession>
<dbReference type="Pfam" id="PF01258">
    <property type="entry name" value="zf-dskA_traR"/>
    <property type="match status" value="1"/>
</dbReference>
<dbReference type="InterPro" id="IPR026328">
    <property type="entry name" value="FmdE"/>
</dbReference>
<dbReference type="InParanoid" id="D6Z3Z5"/>
<sequence length="204" mass="22639">MDKGLSQGQIERVVAFHGHECPGLWVGMRAAELCCRELGVHRDDDPLVAVVETDMCGVDAIQVLTGCTLGKGNLIHRDYGKTAFSFQRRSTGRGLRAVFCGDFLGEAGRELRELMKKIFAGEADDTQRQRAAELKRQNRQRLMAADLDELFTVSESPATMPSPARILESLICSSCGESTMESRTRRLAGKHYCIPCFSRVDQKL</sequence>
<reference evidence="7" key="1">
    <citation type="submission" date="2010-02" db="EMBL/GenBank/DDBJ databases">
        <title>Complete sequence of Desulfurivibrio alkaliphilus AHT2.</title>
        <authorList>
            <consortium name="US DOE Joint Genome Institute"/>
            <person name="Pitluck S."/>
            <person name="Chertkov O."/>
            <person name="Detter J.C."/>
            <person name="Han C."/>
            <person name="Tapia R."/>
            <person name="Larimer F."/>
            <person name="Land M."/>
            <person name="Hauser L."/>
            <person name="Kyrpides N."/>
            <person name="Mikhailova N."/>
            <person name="Sorokin D.Y."/>
            <person name="Muyzer G."/>
            <person name="Woyke T."/>
        </authorList>
    </citation>
    <scope>NUCLEOTIDE SEQUENCE [LARGE SCALE GENOMIC DNA]</scope>
    <source>
        <strain evidence="7">DSM 19089 / UNIQEM U267 / AHT2</strain>
    </source>
</reference>
<keyword evidence="3" id="KW-0862">Zinc</keyword>
<feature type="domain" description="Formylmethanofuran dehydrogenase subunit E" evidence="5">
    <location>
        <begin position="16"/>
        <end position="152"/>
    </location>
</feature>
<keyword evidence="1" id="KW-0479">Metal-binding</keyword>
<dbReference type="EMBL" id="CP001940">
    <property type="protein sequence ID" value="ADH86270.1"/>
    <property type="molecule type" value="Genomic_DNA"/>
</dbReference>
<keyword evidence="2" id="KW-0863">Zinc-finger</keyword>
<protein>
    <submittedName>
        <fullName evidence="6">Formylmethanofuran dehydrogenase subunit E region</fullName>
    </submittedName>
</protein>
<dbReference type="HOGENOM" id="CLU_087508_0_0_7"/>
<dbReference type="AlphaFoldDB" id="D6Z3Z5"/>
<dbReference type="Proteomes" id="UP000001508">
    <property type="component" value="Chromosome"/>
</dbReference>
<evidence type="ECO:0000259" key="5">
    <source>
        <dbReference type="Pfam" id="PF02663"/>
    </source>
</evidence>
<evidence type="ECO:0000313" key="7">
    <source>
        <dbReference type="Proteomes" id="UP000001508"/>
    </source>
</evidence>
<organism evidence="6 7">
    <name type="scientific">Desulfurivibrio alkaliphilus (strain DSM 19089 / UNIQEM U267 / AHT2)</name>
    <dbReference type="NCBI Taxonomy" id="589865"/>
    <lineage>
        <taxon>Bacteria</taxon>
        <taxon>Pseudomonadati</taxon>
        <taxon>Thermodesulfobacteriota</taxon>
        <taxon>Desulfobulbia</taxon>
        <taxon>Desulfobulbales</taxon>
        <taxon>Desulfobulbaceae</taxon>
        <taxon>Desulfurivibrio</taxon>
    </lineage>
</organism>
<dbReference type="STRING" id="589865.DaAHT2_1575"/>
<feature type="domain" description="Zinc finger DksA/TraR C4-type" evidence="4">
    <location>
        <begin position="169"/>
        <end position="201"/>
    </location>
</feature>
<dbReference type="eggNOG" id="COG2191">
    <property type="taxonomic scope" value="Bacteria"/>
</dbReference>
<dbReference type="InterPro" id="IPR053194">
    <property type="entry name" value="tRNA_methyltr_O"/>
</dbReference>
<dbReference type="GO" id="GO:0008270">
    <property type="term" value="F:zinc ion binding"/>
    <property type="evidence" value="ECO:0007669"/>
    <property type="project" value="UniProtKB-KW"/>
</dbReference>
<dbReference type="Pfam" id="PF02663">
    <property type="entry name" value="FmdE"/>
    <property type="match status" value="1"/>
</dbReference>
<name>D6Z3Z5_DESAT</name>
<evidence type="ECO:0000259" key="4">
    <source>
        <dbReference type="Pfam" id="PF01258"/>
    </source>
</evidence>
<dbReference type="RefSeq" id="WP_013163797.1">
    <property type="nucleotide sequence ID" value="NC_014216.1"/>
</dbReference>
<evidence type="ECO:0000256" key="3">
    <source>
        <dbReference type="ARBA" id="ARBA00022833"/>
    </source>
</evidence>
<dbReference type="Gene3D" id="3.30.1330.130">
    <property type="match status" value="1"/>
</dbReference>
<evidence type="ECO:0000256" key="1">
    <source>
        <dbReference type="ARBA" id="ARBA00022723"/>
    </source>
</evidence>
<keyword evidence="7" id="KW-1185">Reference proteome</keyword>
<dbReference type="PIRSF" id="PIRSF006578">
    <property type="entry name" value="FwdE"/>
    <property type="match status" value="1"/>
</dbReference>
<dbReference type="InterPro" id="IPR000962">
    <property type="entry name" value="Znf_DskA_TraR"/>
</dbReference>
<evidence type="ECO:0000313" key="6">
    <source>
        <dbReference type="EMBL" id="ADH86270.1"/>
    </source>
</evidence>
<proteinExistence type="predicted"/>
<dbReference type="OrthoDB" id="9804309at2"/>
<dbReference type="PANTHER" id="PTHR39418:SF1">
    <property type="entry name" value="DEHYDROGENASE"/>
    <property type="match status" value="1"/>
</dbReference>
<dbReference type="SUPFAM" id="SSF143555">
    <property type="entry name" value="FwdE-like"/>
    <property type="match status" value="1"/>
</dbReference>
<gene>
    <name evidence="6" type="ordered locus">DaAHT2_1575</name>
</gene>
<dbReference type="KEGG" id="dak:DaAHT2_1575"/>
<evidence type="ECO:0000256" key="2">
    <source>
        <dbReference type="ARBA" id="ARBA00022771"/>
    </source>
</evidence>